<dbReference type="EMBL" id="JABFCS010000001">
    <property type="protein sequence ID" value="NNU42753.1"/>
    <property type="molecule type" value="Genomic_DNA"/>
</dbReference>
<dbReference type="GO" id="GO:0000049">
    <property type="term" value="F:tRNA binding"/>
    <property type="evidence" value="ECO:0007669"/>
    <property type="project" value="InterPro"/>
</dbReference>
<evidence type="ECO:0000259" key="14">
    <source>
        <dbReference type="PROSITE" id="PS50862"/>
    </source>
</evidence>
<gene>
    <name evidence="13 15" type="primary">pheS</name>
    <name evidence="15" type="ORF">HK415_05590</name>
</gene>
<dbReference type="Pfam" id="PF01409">
    <property type="entry name" value="tRNA-synt_2d"/>
    <property type="match status" value="1"/>
</dbReference>
<dbReference type="InterPro" id="IPR004529">
    <property type="entry name" value="Phe-tRNA-synth_IIc_asu"/>
</dbReference>
<evidence type="ECO:0000256" key="6">
    <source>
        <dbReference type="ARBA" id="ARBA00022723"/>
    </source>
</evidence>
<dbReference type="InterPro" id="IPR045864">
    <property type="entry name" value="aa-tRNA-synth_II/BPL/LPL"/>
</dbReference>
<comment type="subunit">
    <text evidence="3 13">Tetramer of two alpha and two beta subunits.</text>
</comment>
<evidence type="ECO:0000256" key="12">
    <source>
        <dbReference type="ARBA" id="ARBA00049255"/>
    </source>
</evidence>
<dbReference type="PANTHER" id="PTHR11538:SF41">
    <property type="entry name" value="PHENYLALANINE--TRNA LIGASE, MITOCHONDRIAL"/>
    <property type="match status" value="1"/>
</dbReference>
<reference evidence="15 16" key="1">
    <citation type="submission" date="2020-05" db="EMBL/GenBank/DDBJ databases">
        <authorList>
            <person name="Khan S.A."/>
            <person name="Jeon C.O."/>
            <person name="Chun B.H."/>
        </authorList>
    </citation>
    <scope>NUCLEOTIDE SEQUENCE [LARGE SCALE GENOMIC DNA]</scope>
    <source>
        <strain evidence="15 16">B156</strain>
    </source>
</reference>
<evidence type="ECO:0000256" key="8">
    <source>
        <dbReference type="ARBA" id="ARBA00022840"/>
    </source>
</evidence>
<dbReference type="GO" id="GO:0000287">
    <property type="term" value="F:magnesium ion binding"/>
    <property type="evidence" value="ECO:0007669"/>
    <property type="project" value="UniProtKB-UniRule"/>
</dbReference>
<comment type="cofactor">
    <cofactor evidence="13">
        <name>Mg(2+)</name>
        <dbReference type="ChEBI" id="CHEBI:18420"/>
    </cofactor>
    <text evidence="13">Binds 2 magnesium ions per tetramer.</text>
</comment>
<dbReference type="InterPro" id="IPR022911">
    <property type="entry name" value="Phe_tRNA_ligase_alpha1_bac"/>
</dbReference>
<dbReference type="CDD" id="cd00496">
    <property type="entry name" value="PheRS_alpha_core"/>
    <property type="match status" value="1"/>
</dbReference>
<dbReference type="InterPro" id="IPR010978">
    <property type="entry name" value="tRNA-bd_arm"/>
</dbReference>
<reference evidence="15 16" key="2">
    <citation type="submission" date="2020-06" db="EMBL/GenBank/DDBJ databases">
        <title>Ramlibacter rhizophilus sp. nov., isolated from rhizosphere soil of national flower Mugunghwa from South Korea.</title>
        <authorList>
            <person name="Zheng-Fei Y."/>
            <person name="Huan T."/>
        </authorList>
    </citation>
    <scope>NUCLEOTIDE SEQUENCE [LARGE SCALE GENOMIC DNA]</scope>
    <source>
        <strain evidence="15 16">B156</strain>
    </source>
</reference>
<dbReference type="RefSeq" id="WP_171557188.1">
    <property type="nucleotide sequence ID" value="NZ_JABFCS010000001.1"/>
</dbReference>
<protein>
    <recommendedName>
        <fullName evidence="13">Phenylalanine--tRNA ligase alpha subunit</fullName>
        <ecNumber evidence="13">6.1.1.20</ecNumber>
    </recommendedName>
    <alternativeName>
        <fullName evidence="13">Phenylalanyl-tRNA synthetase alpha subunit</fullName>
        <shortName evidence="13">PheRS</shortName>
    </alternativeName>
</protein>
<evidence type="ECO:0000256" key="10">
    <source>
        <dbReference type="ARBA" id="ARBA00022917"/>
    </source>
</evidence>
<dbReference type="EC" id="6.1.1.20" evidence="13"/>
<evidence type="ECO:0000256" key="11">
    <source>
        <dbReference type="ARBA" id="ARBA00023146"/>
    </source>
</evidence>
<comment type="similarity">
    <text evidence="2 13">Belongs to the class-II aminoacyl-tRNA synthetase family. Phe-tRNA synthetase alpha subunit type 1 subfamily.</text>
</comment>
<keyword evidence="7 13" id="KW-0547">Nucleotide-binding</keyword>
<evidence type="ECO:0000256" key="3">
    <source>
        <dbReference type="ARBA" id="ARBA00011209"/>
    </source>
</evidence>
<evidence type="ECO:0000256" key="7">
    <source>
        <dbReference type="ARBA" id="ARBA00022741"/>
    </source>
</evidence>
<dbReference type="SUPFAM" id="SSF46589">
    <property type="entry name" value="tRNA-binding arm"/>
    <property type="match status" value="1"/>
</dbReference>
<dbReference type="GO" id="GO:0005737">
    <property type="term" value="C:cytoplasm"/>
    <property type="evidence" value="ECO:0007669"/>
    <property type="project" value="UniProtKB-SubCell"/>
</dbReference>
<name>A0A849KEX1_9BURK</name>
<evidence type="ECO:0000256" key="9">
    <source>
        <dbReference type="ARBA" id="ARBA00022842"/>
    </source>
</evidence>
<dbReference type="SUPFAM" id="SSF55681">
    <property type="entry name" value="Class II aaRS and biotin synthetases"/>
    <property type="match status" value="1"/>
</dbReference>
<keyword evidence="11 13" id="KW-0030">Aminoacyl-tRNA synthetase</keyword>
<evidence type="ECO:0000256" key="1">
    <source>
        <dbReference type="ARBA" id="ARBA00004496"/>
    </source>
</evidence>
<dbReference type="InterPro" id="IPR006195">
    <property type="entry name" value="aa-tRNA-synth_II"/>
</dbReference>
<accession>A0A849KEX1</accession>
<sequence length="352" mass="39389">MTQEFDPIVAGAREAFAKAGTPAELENAKAQYVGKAGRITELMKGLAALSVEEKKTRGAAINQAKQAIEAALAERRQALADAELESQLQAEALDVSLPGRVREPGGLHPVSLTMERIEQIFASMGFDVADGPEIESDWHSFTSLNNPPNHPARSMQDTFYVDIDGDDGIPYNLRPHTSPMQVRYTHQHIKRYADAVQRGEPMPEIRVICPGRTYRVDSDATHSPMFHQCEGLWLGENVSFKDLKVVFTDFCRTFFESDDLALRFRPSFFPFTEPSAEIDIQFQSGPLAGRWLEVAGSGQVHPQVVRNMGLDPEKHIGFAFGMGPDRLTMLRYGVSDLRLFFDGDVRFLRQFR</sequence>
<comment type="subcellular location">
    <subcellularLocation>
        <location evidence="1 13">Cytoplasm</location>
    </subcellularLocation>
</comment>
<feature type="domain" description="Aminoacyl-transfer RNA synthetases class-II family profile" evidence="14">
    <location>
        <begin position="117"/>
        <end position="350"/>
    </location>
</feature>
<evidence type="ECO:0000313" key="15">
    <source>
        <dbReference type="EMBL" id="NNU42753.1"/>
    </source>
</evidence>
<dbReference type="PANTHER" id="PTHR11538">
    <property type="entry name" value="PHENYLALANYL-TRNA SYNTHETASE"/>
    <property type="match status" value="1"/>
</dbReference>
<dbReference type="GO" id="GO:0004826">
    <property type="term" value="F:phenylalanine-tRNA ligase activity"/>
    <property type="evidence" value="ECO:0007669"/>
    <property type="project" value="UniProtKB-UniRule"/>
</dbReference>
<dbReference type="InterPro" id="IPR002319">
    <property type="entry name" value="Phenylalanyl-tRNA_Synthase"/>
</dbReference>
<dbReference type="Proteomes" id="UP000552954">
    <property type="component" value="Unassembled WGS sequence"/>
</dbReference>
<evidence type="ECO:0000313" key="16">
    <source>
        <dbReference type="Proteomes" id="UP000552954"/>
    </source>
</evidence>
<dbReference type="HAMAP" id="MF_00281">
    <property type="entry name" value="Phe_tRNA_synth_alpha1"/>
    <property type="match status" value="1"/>
</dbReference>
<keyword evidence="16" id="KW-1185">Reference proteome</keyword>
<dbReference type="PROSITE" id="PS50862">
    <property type="entry name" value="AA_TRNA_LIGASE_II"/>
    <property type="match status" value="1"/>
</dbReference>
<comment type="caution">
    <text evidence="15">The sequence shown here is derived from an EMBL/GenBank/DDBJ whole genome shotgun (WGS) entry which is preliminary data.</text>
</comment>
<keyword evidence="6 13" id="KW-0479">Metal-binding</keyword>
<dbReference type="Pfam" id="PF02912">
    <property type="entry name" value="Phe_tRNA-synt_N"/>
    <property type="match status" value="1"/>
</dbReference>
<dbReference type="NCBIfam" id="TIGR00468">
    <property type="entry name" value="pheS"/>
    <property type="match status" value="1"/>
</dbReference>
<organism evidence="15 16">
    <name type="scientific">Ramlibacter montanisoli</name>
    <dbReference type="NCBI Taxonomy" id="2732512"/>
    <lineage>
        <taxon>Bacteria</taxon>
        <taxon>Pseudomonadati</taxon>
        <taxon>Pseudomonadota</taxon>
        <taxon>Betaproteobacteria</taxon>
        <taxon>Burkholderiales</taxon>
        <taxon>Comamonadaceae</taxon>
        <taxon>Ramlibacter</taxon>
    </lineage>
</organism>
<proteinExistence type="inferred from homology"/>
<dbReference type="GO" id="GO:0006432">
    <property type="term" value="P:phenylalanyl-tRNA aminoacylation"/>
    <property type="evidence" value="ECO:0007669"/>
    <property type="project" value="UniProtKB-UniRule"/>
</dbReference>
<keyword evidence="4 13" id="KW-0963">Cytoplasm</keyword>
<keyword evidence="5 13" id="KW-0436">Ligase</keyword>
<evidence type="ECO:0000256" key="4">
    <source>
        <dbReference type="ARBA" id="ARBA00022490"/>
    </source>
</evidence>
<dbReference type="Gene3D" id="3.30.930.10">
    <property type="entry name" value="Bira Bifunctional Protein, Domain 2"/>
    <property type="match status" value="1"/>
</dbReference>
<keyword evidence="8 13" id="KW-0067">ATP-binding</keyword>
<keyword evidence="10 13" id="KW-0648">Protein biosynthesis</keyword>
<keyword evidence="9 13" id="KW-0460">Magnesium</keyword>
<evidence type="ECO:0000256" key="2">
    <source>
        <dbReference type="ARBA" id="ARBA00010207"/>
    </source>
</evidence>
<dbReference type="InterPro" id="IPR004188">
    <property type="entry name" value="Phe-tRNA_ligase_II_N"/>
</dbReference>
<feature type="binding site" evidence="13">
    <location>
        <position position="273"/>
    </location>
    <ligand>
        <name>Mg(2+)</name>
        <dbReference type="ChEBI" id="CHEBI:18420"/>
        <note>shared with beta subunit</note>
    </ligand>
</feature>
<evidence type="ECO:0000256" key="13">
    <source>
        <dbReference type="HAMAP-Rule" id="MF_00281"/>
    </source>
</evidence>
<comment type="catalytic activity">
    <reaction evidence="12 13">
        <text>tRNA(Phe) + L-phenylalanine + ATP = L-phenylalanyl-tRNA(Phe) + AMP + diphosphate + H(+)</text>
        <dbReference type="Rhea" id="RHEA:19413"/>
        <dbReference type="Rhea" id="RHEA-COMP:9668"/>
        <dbReference type="Rhea" id="RHEA-COMP:9699"/>
        <dbReference type="ChEBI" id="CHEBI:15378"/>
        <dbReference type="ChEBI" id="CHEBI:30616"/>
        <dbReference type="ChEBI" id="CHEBI:33019"/>
        <dbReference type="ChEBI" id="CHEBI:58095"/>
        <dbReference type="ChEBI" id="CHEBI:78442"/>
        <dbReference type="ChEBI" id="CHEBI:78531"/>
        <dbReference type="ChEBI" id="CHEBI:456215"/>
        <dbReference type="EC" id="6.1.1.20"/>
    </reaction>
</comment>
<dbReference type="AlphaFoldDB" id="A0A849KEX1"/>
<dbReference type="GO" id="GO:0005524">
    <property type="term" value="F:ATP binding"/>
    <property type="evidence" value="ECO:0007669"/>
    <property type="project" value="UniProtKB-UniRule"/>
</dbReference>
<evidence type="ECO:0000256" key="5">
    <source>
        <dbReference type="ARBA" id="ARBA00022598"/>
    </source>
</evidence>